<dbReference type="Proteomes" id="UP000314982">
    <property type="component" value="Unassembled WGS sequence"/>
</dbReference>
<dbReference type="InterPro" id="IPR001360">
    <property type="entry name" value="Glyco_hydro_1"/>
</dbReference>
<sequence>MLPCCAVRACHVLVLVLCLSAAEDFDWTKNDRGSFYYGTFPAGFSWGAGSSAYQTEGAWDEDGKGLSIWDVFSHKKGKILQNDTGDSSCQGYYKVKEDISLMKELRLNHYRFSISWPRILSLPSLPCTTGIYLRWVLINRRDIAQSQICLCCLDNSCGHCHAKDMAMTIFIYLCIYFTFI</sequence>
<keyword evidence="4" id="KW-1185">Reference proteome</keyword>
<feature type="chain" id="PRO_5021299236" description="Lactase-like b" evidence="2">
    <location>
        <begin position="23"/>
        <end position="180"/>
    </location>
</feature>
<dbReference type="GO" id="GO:0005975">
    <property type="term" value="P:carbohydrate metabolic process"/>
    <property type="evidence" value="ECO:0007669"/>
    <property type="project" value="InterPro"/>
</dbReference>
<dbReference type="PANTHER" id="PTHR10353:SF336">
    <property type="entry name" value="LACTASE-LIKE PROTEIN"/>
    <property type="match status" value="1"/>
</dbReference>
<keyword evidence="2" id="KW-0732">Signal</keyword>
<dbReference type="Gene3D" id="3.20.20.80">
    <property type="entry name" value="Glycosidases"/>
    <property type="match status" value="1"/>
</dbReference>
<dbReference type="Pfam" id="PF00232">
    <property type="entry name" value="Glyco_hydro_1"/>
    <property type="match status" value="1"/>
</dbReference>
<reference evidence="3" key="2">
    <citation type="submission" date="2025-08" db="UniProtKB">
        <authorList>
            <consortium name="Ensembl"/>
        </authorList>
    </citation>
    <scope>IDENTIFICATION</scope>
</reference>
<name>A0A4W5K9V5_9TELE</name>
<proteinExistence type="inferred from homology"/>
<accession>A0A4W5K9V5</accession>
<comment type="similarity">
    <text evidence="1">Belongs to the glycosyl hydrolase 1 family.</text>
</comment>
<organism evidence="3 4">
    <name type="scientific">Hucho hucho</name>
    <name type="common">huchen</name>
    <dbReference type="NCBI Taxonomy" id="62062"/>
    <lineage>
        <taxon>Eukaryota</taxon>
        <taxon>Metazoa</taxon>
        <taxon>Chordata</taxon>
        <taxon>Craniata</taxon>
        <taxon>Vertebrata</taxon>
        <taxon>Euteleostomi</taxon>
        <taxon>Actinopterygii</taxon>
        <taxon>Neopterygii</taxon>
        <taxon>Teleostei</taxon>
        <taxon>Protacanthopterygii</taxon>
        <taxon>Salmoniformes</taxon>
        <taxon>Salmonidae</taxon>
        <taxon>Salmoninae</taxon>
        <taxon>Hucho</taxon>
    </lineage>
</organism>
<dbReference type="Ensembl" id="ENSHHUT00000009032.1">
    <property type="protein sequence ID" value="ENSHHUP00000008769.1"/>
    <property type="gene ID" value="ENSHHUG00000005354.1"/>
</dbReference>
<reference evidence="3" key="3">
    <citation type="submission" date="2025-09" db="UniProtKB">
        <authorList>
            <consortium name="Ensembl"/>
        </authorList>
    </citation>
    <scope>IDENTIFICATION</scope>
</reference>
<protein>
    <recommendedName>
        <fullName evidence="5">Lactase-like b</fullName>
    </recommendedName>
</protein>
<evidence type="ECO:0000256" key="2">
    <source>
        <dbReference type="SAM" id="SignalP"/>
    </source>
</evidence>
<feature type="signal peptide" evidence="2">
    <location>
        <begin position="1"/>
        <end position="22"/>
    </location>
</feature>
<evidence type="ECO:0000256" key="1">
    <source>
        <dbReference type="RuleBase" id="RU003690"/>
    </source>
</evidence>
<evidence type="ECO:0000313" key="3">
    <source>
        <dbReference type="Ensembl" id="ENSHHUP00000008769.1"/>
    </source>
</evidence>
<dbReference type="GO" id="GO:0004553">
    <property type="term" value="F:hydrolase activity, hydrolyzing O-glycosyl compounds"/>
    <property type="evidence" value="ECO:0007669"/>
    <property type="project" value="InterPro"/>
</dbReference>
<dbReference type="PANTHER" id="PTHR10353">
    <property type="entry name" value="GLYCOSYL HYDROLASE"/>
    <property type="match status" value="1"/>
</dbReference>
<evidence type="ECO:0000313" key="4">
    <source>
        <dbReference type="Proteomes" id="UP000314982"/>
    </source>
</evidence>
<dbReference type="SUPFAM" id="SSF51445">
    <property type="entry name" value="(Trans)glycosidases"/>
    <property type="match status" value="1"/>
</dbReference>
<dbReference type="GeneTree" id="ENSGT00940000157369"/>
<dbReference type="InterPro" id="IPR017853">
    <property type="entry name" value="GH"/>
</dbReference>
<dbReference type="AlphaFoldDB" id="A0A4W5K9V5"/>
<dbReference type="InterPro" id="IPR033132">
    <property type="entry name" value="GH_1_N_CS"/>
</dbReference>
<dbReference type="PROSITE" id="PS00653">
    <property type="entry name" value="GLYCOSYL_HYDROL_F1_2"/>
    <property type="match status" value="1"/>
</dbReference>
<reference evidence="4" key="1">
    <citation type="submission" date="2018-06" db="EMBL/GenBank/DDBJ databases">
        <title>Genome assembly of Danube salmon.</title>
        <authorList>
            <person name="Macqueen D.J."/>
            <person name="Gundappa M.K."/>
        </authorList>
    </citation>
    <scope>NUCLEOTIDE SEQUENCE [LARGE SCALE GENOMIC DNA]</scope>
</reference>
<evidence type="ECO:0008006" key="5">
    <source>
        <dbReference type="Google" id="ProtNLM"/>
    </source>
</evidence>
<dbReference type="STRING" id="62062.ENSHHUP00000008769"/>